<sequence>MDEEFLDKVMGSEEGAGRVDAFTGHLWRGWKQLRDEGIAQSLHLGIFRSDYLLHSPEDLRDPVSLKQVEFNTISSSFGALSERSAAMHRYLLSSTGYFNKSPYLKPENLPLNETTKTIVDGLAAAHRAYGNKDAYILFVVQDNERNVFDQRWLEYGLLENHSIRTIRQSLTALQSSVSLSESRTLLINSPLHSDKPLEISTVYFRATYTPTDFPTEQHWETRILLQRSKAINCPSLPLQLAGGKKVQQVLTQPGVLEDFLLSERRGPERFTEEDVRIVRESWVEMWGLDDVASAESGGEDGVQRALARAEKLALKPQREGGGNNVYRSSIPAFLETLPKEERAAWIAMQLIEPPRGVGNYLVRAGGGSGGAEGGAHKADVVSELGMFGWALFGEGKVKETESGGWLVRTKGRESDEGGVAVGFSVLDSVLLVD</sequence>
<gene>
    <name evidence="15" type="ORF">SCHPADRAFT_911650</name>
</gene>
<keyword evidence="9 10" id="KW-0460">Magnesium</keyword>
<feature type="domain" description="Glutathione synthase substrate-binding" evidence="14">
    <location>
        <begin position="135"/>
        <end position="241"/>
    </location>
</feature>
<dbReference type="UniPathway" id="UPA00142">
    <property type="reaction ID" value="UER00210"/>
</dbReference>
<evidence type="ECO:0000256" key="7">
    <source>
        <dbReference type="ARBA" id="ARBA00022741"/>
    </source>
</evidence>
<feature type="binding site" evidence="13">
    <location>
        <begin position="73"/>
        <end position="76"/>
    </location>
    <ligand>
        <name>substrate</name>
    </ligand>
</feature>
<keyword evidence="8 10" id="KW-0067">ATP-binding</keyword>
<dbReference type="SUPFAM" id="SSF52440">
    <property type="entry name" value="PreATP-grasp domain"/>
    <property type="match status" value="1"/>
</dbReference>
<feature type="binding site" evidence="12">
    <location>
        <position position="71"/>
    </location>
    <ligand>
        <name>Mg(2+)</name>
        <dbReference type="ChEBI" id="CHEBI:18420"/>
    </ligand>
</feature>
<evidence type="ECO:0000256" key="3">
    <source>
        <dbReference type="ARBA" id="ARBA00011738"/>
    </source>
</evidence>
<dbReference type="NCBIfam" id="TIGR01986">
    <property type="entry name" value="glut_syn_euk"/>
    <property type="match status" value="1"/>
</dbReference>
<feature type="binding site" evidence="12">
    <location>
        <position position="319"/>
    </location>
    <ligand>
        <name>Mg(2+)</name>
        <dbReference type="ChEBI" id="CHEBI:18420"/>
    </ligand>
</feature>
<dbReference type="InterPro" id="IPR014042">
    <property type="entry name" value="Glutathione_synthase_a-hlx"/>
</dbReference>
<evidence type="ECO:0000256" key="2">
    <source>
        <dbReference type="ARBA" id="ARBA00010385"/>
    </source>
</evidence>
<evidence type="ECO:0000256" key="13">
    <source>
        <dbReference type="PIRSR" id="PIRSR001558-3"/>
    </source>
</evidence>
<accession>A0A0H2RHZ6</accession>
<feature type="binding site" evidence="11">
    <location>
        <position position="69"/>
    </location>
    <ligand>
        <name>ATP</name>
        <dbReference type="ChEBI" id="CHEBI:30616"/>
    </ligand>
</feature>
<evidence type="ECO:0000256" key="5">
    <source>
        <dbReference type="ARBA" id="ARBA00022684"/>
    </source>
</evidence>
<reference evidence="15 16" key="1">
    <citation type="submission" date="2015-04" db="EMBL/GenBank/DDBJ databases">
        <title>Complete genome sequence of Schizopora paradoxa KUC8140, a cosmopolitan wood degrader in East Asia.</title>
        <authorList>
            <consortium name="DOE Joint Genome Institute"/>
            <person name="Min B."/>
            <person name="Park H."/>
            <person name="Jang Y."/>
            <person name="Kim J.-J."/>
            <person name="Kim K.H."/>
            <person name="Pangilinan J."/>
            <person name="Lipzen A."/>
            <person name="Riley R."/>
            <person name="Grigoriev I.V."/>
            <person name="Spatafora J.W."/>
            <person name="Choi I.-G."/>
        </authorList>
    </citation>
    <scope>NUCLEOTIDE SEQUENCE [LARGE SCALE GENOMIC DNA]</scope>
    <source>
        <strain evidence="15 16">KUC8140</strain>
    </source>
</reference>
<dbReference type="STRING" id="27342.A0A0H2RHZ6"/>
<evidence type="ECO:0000256" key="10">
    <source>
        <dbReference type="PIRNR" id="PIRNR001558"/>
    </source>
</evidence>
<organism evidence="15 16">
    <name type="scientific">Schizopora paradoxa</name>
    <dbReference type="NCBI Taxonomy" id="27342"/>
    <lineage>
        <taxon>Eukaryota</taxon>
        <taxon>Fungi</taxon>
        <taxon>Dikarya</taxon>
        <taxon>Basidiomycota</taxon>
        <taxon>Agaricomycotina</taxon>
        <taxon>Agaricomycetes</taxon>
        <taxon>Hymenochaetales</taxon>
        <taxon>Schizoporaceae</taxon>
        <taxon>Schizopora</taxon>
    </lineage>
</organism>
<dbReference type="PIRSF" id="PIRSF001558">
    <property type="entry name" value="GSHase"/>
    <property type="match status" value="1"/>
</dbReference>
<evidence type="ECO:0000256" key="8">
    <source>
        <dbReference type="ARBA" id="ARBA00022840"/>
    </source>
</evidence>
<comment type="subunit">
    <text evidence="3">Homodimer.</text>
</comment>
<dbReference type="InterPro" id="IPR016185">
    <property type="entry name" value="PreATP-grasp_dom_sf"/>
</dbReference>
<feature type="binding site" evidence="13">
    <location>
        <begin position="419"/>
        <end position="420"/>
    </location>
    <ligand>
        <name>substrate</name>
    </ligand>
</feature>
<dbReference type="OrthoDB" id="2020073at2759"/>
<name>A0A0H2RHZ6_9AGAM</name>
<dbReference type="Gene3D" id="3.40.50.1760">
    <property type="entry name" value="Glutathione synthase, substrate-binding domain superfamily, eukaryotic"/>
    <property type="match status" value="1"/>
</dbReference>
<evidence type="ECO:0000256" key="1">
    <source>
        <dbReference type="ARBA" id="ARBA00004965"/>
    </source>
</evidence>
<evidence type="ECO:0000313" key="15">
    <source>
        <dbReference type="EMBL" id="KLO04436.1"/>
    </source>
</evidence>
<dbReference type="Gene3D" id="3.30.470.20">
    <property type="entry name" value="ATP-grasp fold, B domain"/>
    <property type="match status" value="1"/>
</dbReference>
<dbReference type="Proteomes" id="UP000053477">
    <property type="component" value="Unassembled WGS sequence"/>
</dbReference>
<feature type="binding site" evidence="11">
    <location>
        <position position="416"/>
    </location>
    <ligand>
        <name>ATP</name>
        <dbReference type="ChEBI" id="CHEBI:30616"/>
    </ligand>
</feature>
<comment type="catalytic activity">
    <reaction evidence="10">
        <text>gamma-L-glutamyl-L-cysteine + glycine + ATP = glutathione + ADP + phosphate + H(+)</text>
        <dbReference type="Rhea" id="RHEA:13557"/>
        <dbReference type="ChEBI" id="CHEBI:15378"/>
        <dbReference type="ChEBI" id="CHEBI:30616"/>
        <dbReference type="ChEBI" id="CHEBI:43474"/>
        <dbReference type="ChEBI" id="CHEBI:57305"/>
        <dbReference type="ChEBI" id="CHEBI:57925"/>
        <dbReference type="ChEBI" id="CHEBI:58173"/>
        <dbReference type="ChEBI" id="CHEBI:456216"/>
        <dbReference type="EC" id="6.3.2.3"/>
    </reaction>
</comment>
<comment type="cofactor">
    <cofactor evidence="10 12">
        <name>Mg(2+)</name>
        <dbReference type="ChEBI" id="CHEBI:18420"/>
    </cofactor>
    <text evidence="10 12">Binds 1 Mg(2+) ion per subunit.</text>
</comment>
<evidence type="ECO:0000256" key="11">
    <source>
        <dbReference type="PIRSR" id="PIRSR001558-1"/>
    </source>
</evidence>
<dbReference type="InterPro" id="IPR014049">
    <property type="entry name" value="Glutathione_synthase_N_euk"/>
</dbReference>
<dbReference type="EMBL" id="KQ086543">
    <property type="protein sequence ID" value="KLO04436.1"/>
    <property type="molecule type" value="Genomic_DNA"/>
</dbReference>
<evidence type="ECO:0000256" key="9">
    <source>
        <dbReference type="ARBA" id="ARBA00022842"/>
    </source>
</evidence>
<keyword evidence="16" id="KW-1185">Reference proteome</keyword>
<feature type="binding site" evidence="11">
    <location>
        <position position="326"/>
    </location>
    <ligand>
        <name>ATP</name>
        <dbReference type="ChEBI" id="CHEBI:30616"/>
    </ligand>
</feature>
<dbReference type="GO" id="GO:0043295">
    <property type="term" value="F:glutathione binding"/>
    <property type="evidence" value="ECO:0007669"/>
    <property type="project" value="UniProtKB-UniRule"/>
</dbReference>
<feature type="binding site" evidence="11">
    <location>
        <position position="48"/>
    </location>
    <ligand>
        <name>substrate</name>
    </ligand>
</feature>
<feature type="binding site" evidence="11">
    <location>
        <position position="410"/>
    </location>
    <ligand>
        <name>ATP</name>
        <dbReference type="ChEBI" id="CHEBI:30616"/>
    </ligand>
</feature>
<feature type="binding site" evidence="11">
    <location>
        <position position="408"/>
    </location>
    <ligand>
        <name>substrate</name>
    </ligand>
</feature>
<dbReference type="InParanoid" id="A0A0H2RHZ6"/>
<dbReference type="Gene3D" id="3.30.1490.50">
    <property type="match status" value="1"/>
</dbReference>
<dbReference type="InterPro" id="IPR014709">
    <property type="entry name" value="Glutathione_synthase_C_euk"/>
</dbReference>
<feature type="binding site" evidence="12">
    <location>
        <position position="69"/>
    </location>
    <ligand>
        <name>Mg(2+)</name>
        <dbReference type="ChEBI" id="CHEBI:18420"/>
    </ligand>
</feature>
<dbReference type="InterPro" id="IPR037013">
    <property type="entry name" value="GSH-S_sub-bd_sf"/>
</dbReference>
<dbReference type="FunCoup" id="A0A0H2RHZ6">
    <property type="interactions" value="613"/>
</dbReference>
<evidence type="ECO:0000256" key="6">
    <source>
        <dbReference type="ARBA" id="ARBA00022723"/>
    </source>
</evidence>
<evidence type="ECO:0000313" key="16">
    <source>
        <dbReference type="Proteomes" id="UP000053477"/>
    </source>
</evidence>
<evidence type="ECO:0000256" key="4">
    <source>
        <dbReference type="ARBA" id="ARBA00022598"/>
    </source>
</evidence>
<dbReference type="Pfam" id="PF03917">
    <property type="entry name" value="GSH_synth_ATP"/>
    <property type="match status" value="1"/>
</dbReference>
<proteinExistence type="inferred from homology"/>
<feature type="binding site" evidence="13">
    <location>
        <begin position="205"/>
        <end position="208"/>
    </location>
    <ligand>
        <name>substrate</name>
    </ligand>
</feature>
<feature type="binding site" evidence="11">
    <location>
        <begin position="315"/>
        <end position="324"/>
    </location>
    <ligand>
        <name>ATP</name>
        <dbReference type="ChEBI" id="CHEBI:30616"/>
    </ligand>
</feature>
<comment type="pathway">
    <text evidence="1 10">Sulfur metabolism; glutathione biosynthesis; glutathione from L-cysteine and L-glutamate: step 2/2.</text>
</comment>
<keyword evidence="4 10" id="KW-0436">Ligase</keyword>
<evidence type="ECO:0000259" key="14">
    <source>
        <dbReference type="Pfam" id="PF03199"/>
    </source>
</evidence>
<keyword evidence="7 10" id="KW-0547">Nucleotide-binding</keyword>
<dbReference type="AlphaFoldDB" id="A0A0H2RHZ6"/>
<feature type="binding site" evidence="13">
    <location>
        <begin position="144"/>
        <end position="146"/>
    </location>
    <ligand>
        <name>substrate</name>
    </ligand>
</feature>
<dbReference type="SUPFAM" id="SSF56059">
    <property type="entry name" value="Glutathione synthetase ATP-binding domain-like"/>
    <property type="match status" value="1"/>
</dbReference>
<keyword evidence="5 10" id="KW-0317">Glutathione biosynthesis</keyword>
<dbReference type="PANTHER" id="PTHR11130:SF0">
    <property type="entry name" value="GLUTATHIONE SYNTHETASE"/>
    <property type="match status" value="1"/>
</dbReference>
<dbReference type="GO" id="GO:0005524">
    <property type="term" value="F:ATP binding"/>
    <property type="evidence" value="ECO:0007669"/>
    <property type="project" value="UniProtKB-UniRule"/>
</dbReference>
<dbReference type="Pfam" id="PF03199">
    <property type="entry name" value="GSH_synthase"/>
    <property type="match status" value="1"/>
</dbReference>
<feature type="binding site" evidence="11">
    <location>
        <begin position="348"/>
        <end position="351"/>
    </location>
    <ligand>
        <name>ATP</name>
        <dbReference type="ChEBI" id="CHEBI:30616"/>
    </ligand>
</feature>
<feature type="binding site" evidence="11">
    <location>
        <position position="150"/>
    </location>
    <ligand>
        <name>substrate</name>
    </ligand>
</feature>
<feature type="binding site" evidence="11">
    <location>
        <position position="244"/>
    </location>
    <ligand>
        <name>ATP</name>
        <dbReference type="ChEBI" id="CHEBI:30616"/>
    </ligand>
</feature>
<dbReference type="GO" id="GO:0005829">
    <property type="term" value="C:cytosol"/>
    <property type="evidence" value="ECO:0007669"/>
    <property type="project" value="TreeGrafter"/>
</dbReference>
<comment type="similarity">
    <text evidence="2 10">Belongs to the eukaryotic GSH synthase family.</text>
</comment>
<dbReference type="GO" id="GO:0004363">
    <property type="term" value="F:glutathione synthase activity"/>
    <property type="evidence" value="ECO:0007669"/>
    <property type="project" value="UniProtKB-UniRule"/>
</dbReference>
<dbReference type="GO" id="GO:0000287">
    <property type="term" value="F:magnesium ion binding"/>
    <property type="evidence" value="ECO:0007669"/>
    <property type="project" value="UniProtKB-UniRule"/>
</dbReference>
<dbReference type="Gene3D" id="1.10.1080.10">
    <property type="entry name" value="Glutathione Synthetase, Chain A, domain 3"/>
    <property type="match status" value="1"/>
</dbReference>
<keyword evidence="6 10" id="KW-0479">Metal-binding</keyword>
<dbReference type="InterPro" id="IPR004887">
    <property type="entry name" value="GSH_synth_subst-bd"/>
</dbReference>
<feature type="binding site" evidence="11">
    <location>
        <position position="383"/>
    </location>
    <ligand>
        <name>ATP</name>
        <dbReference type="ChEBI" id="CHEBI:30616"/>
    </ligand>
</feature>
<evidence type="ECO:0000256" key="12">
    <source>
        <dbReference type="PIRSR" id="PIRSR001558-2"/>
    </source>
</evidence>
<dbReference type="PANTHER" id="PTHR11130">
    <property type="entry name" value="GLUTATHIONE SYNTHETASE"/>
    <property type="match status" value="1"/>
</dbReference>
<dbReference type="FunFam" id="3.40.50.1760:FF:000001">
    <property type="entry name" value="Glutathione synthetase"/>
    <property type="match status" value="1"/>
</dbReference>
<protein>
    <recommendedName>
        <fullName evidence="10">Glutathione synthetase</fullName>
        <shortName evidence="10">GSH-S</shortName>
        <ecNumber evidence="10">6.3.2.3</ecNumber>
    </recommendedName>
</protein>
<dbReference type="Gene3D" id="3.30.1490.80">
    <property type="match status" value="1"/>
</dbReference>
<dbReference type="FunFam" id="3.30.1490.50:FF:000002">
    <property type="entry name" value="Glutathione synthetase"/>
    <property type="match status" value="1"/>
</dbReference>
<dbReference type="InterPro" id="IPR005615">
    <property type="entry name" value="Glutathione_synthase"/>
</dbReference>
<dbReference type="EC" id="6.3.2.3" evidence="10"/>